<organism evidence="1">
    <name type="scientific">Alsobacter sp. KACC 23698</name>
    <dbReference type="NCBI Taxonomy" id="3149229"/>
    <lineage>
        <taxon>Bacteria</taxon>
        <taxon>Pseudomonadati</taxon>
        <taxon>Pseudomonadota</taxon>
        <taxon>Alphaproteobacteria</taxon>
        <taxon>Hyphomicrobiales</taxon>
        <taxon>Alsobacteraceae</taxon>
        <taxon>Alsobacter</taxon>
    </lineage>
</organism>
<evidence type="ECO:0000313" key="1">
    <source>
        <dbReference type="EMBL" id="XBO36852.1"/>
    </source>
</evidence>
<dbReference type="EMBL" id="CP157484">
    <property type="protein sequence ID" value="XBO36852.1"/>
    <property type="molecule type" value="Genomic_DNA"/>
</dbReference>
<name>A0AAU7J9F4_9HYPH</name>
<proteinExistence type="predicted"/>
<dbReference type="RefSeq" id="WP_406853668.1">
    <property type="nucleotide sequence ID" value="NZ_CP157484.1"/>
</dbReference>
<reference evidence="1" key="1">
    <citation type="submission" date="2024-05" db="EMBL/GenBank/DDBJ databases">
        <authorList>
            <person name="Kim S."/>
            <person name="Heo J."/>
            <person name="Choi H."/>
            <person name="Choi Y."/>
            <person name="Kwon S.-W."/>
            <person name="Kim Y."/>
        </authorList>
    </citation>
    <scope>NUCLEOTIDE SEQUENCE</scope>
    <source>
        <strain evidence="1">KACC 23698</strain>
    </source>
</reference>
<sequence>MLTINQAQLAGGFRSQEDVIMAELHASLAQVERLIERLSPHLRAQSGAPLRTIGAPAQQPAPEAAESLEKLQATAKTLRDGIAALSRVGHA</sequence>
<gene>
    <name evidence="1" type="ORF">ABEG18_13985</name>
</gene>
<dbReference type="AlphaFoldDB" id="A0AAU7J9F4"/>
<protein>
    <submittedName>
        <fullName evidence="1">Uncharacterized protein</fullName>
    </submittedName>
</protein>
<accession>A0AAU7J9F4</accession>